<feature type="transmembrane region" description="Helical" evidence="1">
    <location>
        <begin position="31"/>
        <end position="50"/>
    </location>
</feature>
<keyword evidence="1" id="KW-0472">Membrane</keyword>
<evidence type="ECO:0000256" key="1">
    <source>
        <dbReference type="SAM" id="Phobius"/>
    </source>
</evidence>
<gene>
    <name evidence="2" type="ordered locus">Metev_0957</name>
</gene>
<proteinExistence type="predicted"/>
<feature type="transmembrane region" description="Helical" evidence="1">
    <location>
        <begin position="102"/>
        <end position="121"/>
    </location>
</feature>
<name>D7E7A1_METEZ</name>
<evidence type="ECO:0000313" key="2">
    <source>
        <dbReference type="EMBL" id="ADI73850.1"/>
    </source>
</evidence>
<keyword evidence="1" id="KW-0812">Transmembrane</keyword>
<protein>
    <recommendedName>
        <fullName evidence="4">DUF2178 domain-containing protein</fullName>
    </recommendedName>
</protein>
<feature type="transmembrane region" description="Helical" evidence="1">
    <location>
        <begin position="5"/>
        <end position="25"/>
    </location>
</feature>
<evidence type="ECO:0000313" key="3">
    <source>
        <dbReference type="Proteomes" id="UP000000391"/>
    </source>
</evidence>
<keyword evidence="1" id="KW-1133">Transmembrane helix</keyword>
<dbReference type="STRING" id="644295.Metev_0957"/>
<feature type="transmembrane region" description="Helical" evidence="1">
    <location>
        <begin position="71"/>
        <end position="90"/>
    </location>
</feature>
<dbReference type="EMBL" id="CP002069">
    <property type="protein sequence ID" value="ADI73850.1"/>
    <property type="molecule type" value="Genomic_DNA"/>
</dbReference>
<dbReference type="Pfam" id="PF09946">
    <property type="entry name" value="DUF2178"/>
    <property type="match status" value="1"/>
</dbReference>
<dbReference type="HOGENOM" id="CLU_1987617_0_0_2"/>
<organism evidence="2 3">
    <name type="scientific">Methanohalobium evestigatum (strain ATCC BAA-1072 / DSM 3721 / NBRC 107634 / OCM 161 / Z-7303)</name>
    <dbReference type="NCBI Taxonomy" id="644295"/>
    <lineage>
        <taxon>Archaea</taxon>
        <taxon>Methanobacteriati</taxon>
        <taxon>Methanobacteriota</taxon>
        <taxon>Stenosarchaea group</taxon>
        <taxon>Methanomicrobia</taxon>
        <taxon>Methanosarcinales</taxon>
        <taxon>Methanosarcinaceae</taxon>
        <taxon>Methanohalobium</taxon>
    </lineage>
</organism>
<sequence length="125" mass="13637">MGMLIIGIVLSLIGIGFYVFEPAWIASSVGAGGAFIGAGVAMIAIILRSLQIRKKRGVIEDERDYRIAEKASHKALTIIIILEGVLLAGIGVTESNIQAQPVVSLLFAVTMLTYVGFYYWYKRQM</sequence>
<reference evidence="2 3" key="1">
    <citation type="submission" date="2010-06" db="EMBL/GenBank/DDBJ databases">
        <title>Complete sequence chromosome of Methanohalobium evestigatum Z-7303.</title>
        <authorList>
            <consortium name="US DOE Joint Genome Institute"/>
            <person name="Lucas S."/>
            <person name="Copeland A."/>
            <person name="Lapidus A."/>
            <person name="Cheng J.-F."/>
            <person name="Bruce D."/>
            <person name="Goodwin L."/>
            <person name="Pitluck S."/>
            <person name="Saunders E."/>
            <person name="Detter J.C."/>
            <person name="Han C."/>
            <person name="Tapia R."/>
            <person name="Land M."/>
            <person name="Hauser L."/>
            <person name="Kyrpides N."/>
            <person name="Mikhailova N."/>
            <person name="Sieprawska-Lupa M."/>
            <person name="Whitman W.B."/>
            <person name="Anderson I."/>
            <person name="Woyke T."/>
        </authorList>
    </citation>
    <scope>NUCLEOTIDE SEQUENCE [LARGE SCALE GENOMIC DNA]</scope>
    <source>
        <strain evidence="3">ATCC BAA-1072 / DSM 3721 / NBRC 107634 / OCM 161 / Z-7303</strain>
    </source>
</reference>
<dbReference type="InterPro" id="IPR019235">
    <property type="entry name" value="DUF2178_TM"/>
</dbReference>
<accession>D7E7A1</accession>
<dbReference type="Proteomes" id="UP000000391">
    <property type="component" value="Chromosome"/>
</dbReference>
<dbReference type="KEGG" id="mev:Metev_0957"/>
<evidence type="ECO:0008006" key="4">
    <source>
        <dbReference type="Google" id="ProtNLM"/>
    </source>
</evidence>
<dbReference type="AlphaFoldDB" id="D7E7A1"/>
<keyword evidence="3" id="KW-1185">Reference proteome</keyword>